<reference evidence="2" key="2">
    <citation type="submission" date="2021-08" db="EMBL/GenBank/DDBJ databases">
        <authorList>
            <person name="Tani A."/>
            <person name="Ola A."/>
            <person name="Ogura Y."/>
            <person name="Katsura K."/>
            <person name="Hayashi T."/>
        </authorList>
    </citation>
    <scope>NUCLEOTIDE SEQUENCE</scope>
    <source>
        <strain evidence="2">DSM 23632</strain>
    </source>
</reference>
<feature type="region of interest" description="Disordered" evidence="1">
    <location>
        <begin position="85"/>
        <end position="109"/>
    </location>
</feature>
<accession>A0ABQ4TXJ2</accession>
<evidence type="ECO:0000313" key="3">
    <source>
        <dbReference type="Proteomes" id="UP001055057"/>
    </source>
</evidence>
<name>A0ABQ4TXJ2_9HYPH</name>
<dbReference type="RefSeq" id="WP_238181811.1">
    <property type="nucleotide sequence ID" value="NZ_BPRB01000068.1"/>
</dbReference>
<gene>
    <name evidence="2" type="ORF">MPOCJGCO_1312</name>
</gene>
<keyword evidence="3" id="KW-1185">Reference proteome</keyword>
<protein>
    <submittedName>
        <fullName evidence="2">Uncharacterized protein</fullName>
    </submittedName>
</protein>
<evidence type="ECO:0000313" key="2">
    <source>
        <dbReference type="EMBL" id="GJE59224.1"/>
    </source>
</evidence>
<sequence length="109" mass="11987">MPNLHASARPATPPGDPFTDRLADRARNRLHAEPAPTRIIEIGEVAAGIAVPERGGVRFFSSARDFDSLDGTVFRSTEQAARAARDRFREVTQPASRRARPLARRLEAV</sequence>
<reference evidence="2" key="1">
    <citation type="journal article" date="2021" name="Front. Microbiol.">
        <title>Comprehensive Comparative Genomics and Phenotyping of Methylobacterium Species.</title>
        <authorList>
            <person name="Alessa O."/>
            <person name="Ogura Y."/>
            <person name="Fujitani Y."/>
            <person name="Takami H."/>
            <person name="Hayashi T."/>
            <person name="Sahin N."/>
            <person name="Tani A."/>
        </authorList>
    </citation>
    <scope>NUCLEOTIDE SEQUENCE</scope>
    <source>
        <strain evidence="2">DSM 23632</strain>
    </source>
</reference>
<proteinExistence type="predicted"/>
<organism evidence="2 3">
    <name type="scientific">Methylobacterium trifolii</name>
    <dbReference type="NCBI Taxonomy" id="1003092"/>
    <lineage>
        <taxon>Bacteria</taxon>
        <taxon>Pseudomonadati</taxon>
        <taxon>Pseudomonadota</taxon>
        <taxon>Alphaproteobacteria</taxon>
        <taxon>Hyphomicrobiales</taxon>
        <taxon>Methylobacteriaceae</taxon>
        <taxon>Methylobacterium</taxon>
    </lineage>
</organism>
<dbReference type="EMBL" id="BPRB01000068">
    <property type="protein sequence ID" value="GJE59224.1"/>
    <property type="molecule type" value="Genomic_DNA"/>
</dbReference>
<evidence type="ECO:0000256" key="1">
    <source>
        <dbReference type="SAM" id="MobiDB-lite"/>
    </source>
</evidence>
<comment type="caution">
    <text evidence="2">The sequence shown here is derived from an EMBL/GenBank/DDBJ whole genome shotgun (WGS) entry which is preliminary data.</text>
</comment>
<dbReference type="Proteomes" id="UP001055057">
    <property type="component" value="Unassembled WGS sequence"/>
</dbReference>
<feature type="region of interest" description="Disordered" evidence="1">
    <location>
        <begin position="1"/>
        <end position="21"/>
    </location>
</feature>